<keyword evidence="2" id="KW-1185">Reference proteome</keyword>
<proteinExistence type="predicted"/>
<accession>A0A164WTJ7</accession>
<dbReference type="EMBL" id="LRGB01001075">
    <property type="protein sequence ID" value="KZS13560.1"/>
    <property type="molecule type" value="Genomic_DNA"/>
</dbReference>
<comment type="caution">
    <text evidence="1">The sequence shown here is derived from an EMBL/GenBank/DDBJ whole genome shotgun (WGS) entry which is preliminary data.</text>
</comment>
<reference evidence="1 2" key="1">
    <citation type="submission" date="2016-03" db="EMBL/GenBank/DDBJ databases">
        <title>EvidentialGene: Evidence-directed Construction of Genes on Genomes.</title>
        <authorList>
            <person name="Gilbert D.G."/>
            <person name="Choi J.-H."/>
            <person name="Mockaitis K."/>
            <person name="Colbourne J."/>
            <person name="Pfrender M."/>
        </authorList>
    </citation>
    <scope>NUCLEOTIDE SEQUENCE [LARGE SCALE GENOMIC DNA]</scope>
    <source>
        <strain evidence="1 2">Xinb3</strain>
        <tissue evidence="1">Complete organism</tissue>
    </source>
</reference>
<name>A0A164WTJ7_9CRUS</name>
<organism evidence="1 2">
    <name type="scientific">Daphnia magna</name>
    <dbReference type="NCBI Taxonomy" id="35525"/>
    <lineage>
        <taxon>Eukaryota</taxon>
        <taxon>Metazoa</taxon>
        <taxon>Ecdysozoa</taxon>
        <taxon>Arthropoda</taxon>
        <taxon>Crustacea</taxon>
        <taxon>Branchiopoda</taxon>
        <taxon>Diplostraca</taxon>
        <taxon>Cladocera</taxon>
        <taxon>Anomopoda</taxon>
        <taxon>Daphniidae</taxon>
        <taxon>Daphnia</taxon>
    </lineage>
</organism>
<dbReference type="Proteomes" id="UP000076858">
    <property type="component" value="Unassembled WGS sequence"/>
</dbReference>
<dbReference type="AlphaFoldDB" id="A0A164WTJ7"/>
<sequence length="71" mass="8348">MEMSQQKYIGASCYLLNKTALLIHSYSVYTNILSINKLEKGSTVLSCQCRRRAEWEQQIVKERNEITHLKR</sequence>
<evidence type="ECO:0000313" key="2">
    <source>
        <dbReference type="Proteomes" id="UP000076858"/>
    </source>
</evidence>
<evidence type="ECO:0000313" key="1">
    <source>
        <dbReference type="EMBL" id="KZS13560.1"/>
    </source>
</evidence>
<gene>
    <name evidence="1" type="ORF">APZ42_021275</name>
</gene>
<protein>
    <submittedName>
        <fullName evidence="1">Uncharacterized protein</fullName>
    </submittedName>
</protein>